<evidence type="ECO:0000256" key="1">
    <source>
        <dbReference type="SAM" id="MobiDB-lite"/>
    </source>
</evidence>
<dbReference type="GO" id="GO:0006974">
    <property type="term" value="P:DNA damage response"/>
    <property type="evidence" value="ECO:0007669"/>
    <property type="project" value="InterPro"/>
</dbReference>
<proteinExistence type="predicted"/>
<dbReference type="InterPro" id="IPR044952">
    <property type="entry name" value="SUV2"/>
</dbReference>
<organism evidence="2 3">
    <name type="scientific">Vigna mungo</name>
    <name type="common">Black gram</name>
    <name type="synonym">Phaseolus mungo</name>
    <dbReference type="NCBI Taxonomy" id="3915"/>
    <lineage>
        <taxon>Eukaryota</taxon>
        <taxon>Viridiplantae</taxon>
        <taxon>Streptophyta</taxon>
        <taxon>Embryophyta</taxon>
        <taxon>Tracheophyta</taxon>
        <taxon>Spermatophyta</taxon>
        <taxon>Magnoliopsida</taxon>
        <taxon>eudicotyledons</taxon>
        <taxon>Gunneridae</taxon>
        <taxon>Pentapetalae</taxon>
        <taxon>rosids</taxon>
        <taxon>fabids</taxon>
        <taxon>Fabales</taxon>
        <taxon>Fabaceae</taxon>
        <taxon>Papilionoideae</taxon>
        <taxon>50 kb inversion clade</taxon>
        <taxon>NPAAA clade</taxon>
        <taxon>indigoferoid/millettioid clade</taxon>
        <taxon>Phaseoleae</taxon>
        <taxon>Vigna</taxon>
    </lineage>
</organism>
<name>A0AAQ3RYL0_VIGMU</name>
<protein>
    <submittedName>
        <fullName evidence="2">Uncharacterized protein</fullName>
    </submittedName>
</protein>
<gene>
    <name evidence="2" type="ORF">V8G54_017274</name>
</gene>
<evidence type="ECO:0000313" key="2">
    <source>
        <dbReference type="EMBL" id="WVZ12744.1"/>
    </source>
</evidence>
<keyword evidence="3" id="KW-1185">Reference proteome</keyword>
<dbReference type="PANTHER" id="PTHR35761:SF1">
    <property type="entry name" value="PROTEIN SENSITIVE TO UV 2"/>
    <property type="match status" value="1"/>
</dbReference>
<feature type="region of interest" description="Disordered" evidence="1">
    <location>
        <begin position="149"/>
        <end position="172"/>
    </location>
</feature>
<dbReference type="AlphaFoldDB" id="A0AAQ3RYL0"/>
<dbReference type="Proteomes" id="UP001374535">
    <property type="component" value="Chromosome 5"/>
</dbReference>
<evidence type="ECO:0000313" key="3">
    <source>
        <dbReference type="Proteomes" id="UP001374535"/>
    </source>
</evidence>
<sequence>MEDDELFEKWDDAMLEEAVALADNAPKLTSNSYASSSFSDDHRFVPPKPYFHALPSTSYHPPRPLPSATISSVYSAACYSPPRELSQRNAAVIVGPPPNPPSDKDLEIERLKCSSSCVVCFGSYKGGKKRELEHATQQIENLEKERVKFKKERDKKEDKPKFTSSSNEGESACANCSKAKSINKDFGTVDPNCHNTSKFKNGVSSHVPIAETTFKAKGVQTDIEAQGASSDDLSAYLDLPQKLRAIWGSPTKKMGHNVISKLLAGCQRDFHILFGCMNMSLPSEITRELFSDLSSSGVALHHLKDRYLTPEAAKISNFYLALTKIADGTDVLETLIGPLLDLCGMENCGVYRGLVLPTASFLVWFSTKVVIVHSSLCVLHMLLKLLLELENNAGRSLTVNLGVRTLVIWGGTSWNEVWDNVFIEELCDGKDLVDFGVKDENLVDEEIESRKECQNHQNSLQPHVNWVSLFEIMHQIAMRITEERVRVEAVSIMKLLFLRSNAYFEREQFSQKIVFKTISELLKKDAGLCVKKHTLRLLYLVLNCPKLLAAFCCGCKEGDASSAMNDNESTSDFQYFKIILQGLSDCVAPHRSGLLGLKVSRNVILVLAFLASSGQPGFEIFVGHRLSNRGVNYLILVSNPSYSGTVLRGLTSTRDMAGLTIDVASRLSRKGKKNEQDSMVKHIRETEIVDLARLFKKRVFAYLGGSCYSNGAHAARARWSFSPEF</sequence>
<feature type="compositionally biased region" description="Basic and acidic residues" evidence="1">
    <location>
        <begin position="149"/>
        <end position="161"/>
    </location>
</feature>
<dbReference type="PANTHER" id="PTHR35761">
    <property type="entry name" value="ATR INTERACTING PROTEIN"/>
    <property type="match status" value="1"/>
</dbReference>
<dbReference type="EMBL" id="CP144696">
    <property type="protein sequence ID" value="WVZ12744.1"/>
    <property type="molecule type" value="Genomic_DNA"/>
</dbReference>
<reference evidence="2 3" key="1">
    <citation type="journal article" date="2023" name="Life. Sci Alliance">
        <title>Evolutionary insights into 3D genome organization and epigenetic landscape of Vigna mungo.</title>
        <authorList>
            <person name="Junaid A."/>
            <person name="Singh B."/>
            <person name="Bhatia S."/>
        </authorList>
    </citation>
    <scope>NUCLEOTIDE SEQUENCE [LARGE SCALE GENOMIC DNA]</scope>
    <source>
        <strain evidence="2">Urdbean</strain>
    </source>
</reference>
<accession>A0AAQ3RYL0</accession>